<dbReference type="GO" id="GO:0006952">
    <property type="term" value="P:defense response"/>
    <property type="evidence" value="ECO:0007669"/>
    <property type="project" value="UniProtKB-KW"/>
</dbReference>
<reference evidence="2" key="1">
    <citation type="submission" date="2018-02" db="EMBL/GenBank/DDBJ databases">
        <authorList>
            <person name="Cohen D.B."/>
            <person name="Kent A.D."/>
        </authorList>
    </citation>
    <scope>NUCLEOTIDE SEQUENCE</scope>
</reference>
<dbReference type="Gene3D" id="3.80.10.10">
    <property type="entry name" value="Ribonuclease Inhibitor"/>
    <property type="match status" value="2"/>
</dbReference>
<evidence type="ECO:0000313" key="2">
    <source>
        <dbReference type="EMBL" id="SPC72549.1"/>
    </source>
</evidence>
<accession>A0A2N9EDB7</accession>
<protein>
    <submittedName>
        <fullName evidence="2">Uncharacterized protein</fullName>
    </submittedName>
</protein>
<gene>
    <name evidence="2" type="ORF">FSB_LOCUS431</name>
</gene>
<dbReference type="AlphaFoldDB" id="A0A2N9EDB7"/>
<proteinExistence type="predicted"/>
<keyword evidence="1" id="KW-0611">Plant defense</keyword>
<dbReference type="PANTHER" id="PTHR36766">
    <property type="entry name" value="PLANT BROAD-SPECTRUM MILDEW RESISTANCE PROTEIN RPW8"/>
    <property type="match status" value="1"/>
</dbReference>
<organism evidence="2">
    <name type="scientific">Fagus sylvatica</name>
    <name type="common">Beechnut</name>
    <dbReference type="NCBI Taxonomy" id="28930"/>
    <lineage>
        <taxon>Eukaryota</taxon>
        <taxon>Viridiplantae</taxon>
        <taxon>Streptophyta</taxon>
        <taxon>Embryophyta</taxon>
        <taxon>Tracheophyta</taxon>
        <taxon>Spermatophyta</taxon>
        <taxon>Magnoliopsida</taxon>
        <taxon>eudicotyledons</taxon>
        <taxon>Gunneridae</taxon>
        <taxon>Pentapetalae</taxon>
        <taxon>rosids</taxon>
        <taxon>fabids</taxon>
        <taxon>Fagales</taxon>
        <taxon>Fagaceae</taxon>
        <taxon>Fagus</taxon>
    </lineage>
</organism>
<name>A0A2N9EDB7_FAGSY</name>
<dbReference type="InterPro" id="IPR032675">
    <property type="entry name" value="LRR_dom_sf"/>
</dbReference>
<dbReference type="EMBL" id="OIVN01000012">
    <property type="protein sequence ID" value="SPC72549.1"/>
    <property type="molecule type" value="Genomic_DNA"/>
</dbReference>
<sequence>MKGLEYISERENSGEFSNSSFLPSLEELILYCCSNLKGWWRRRRDSVEDVDNLPSFPRLSSLEIQHCPQLTSIPLFPYLEKLNLDTCNLKPLKQTMKMGIINIATPSNQSSSSSTATTSTSSSSVLGRSFFVPLSKLKSLEIGRLQEPLPEELLCKLISLHCHGPLPQGMQHLIALEKMKITDSEVDLSNGDEMEWQGLRSLRSLEFNKLPKLVSIPVGLQHVTSLQRLEILNCPCLMAIPEKICNLTSLEICNCPELKSLPRGMRGLTSLQTLEIHDCHSLKSLPNGMRDLTSLQTLRITKCPILVKRCKRGSNKDWPKIKHIPNLEGDLSP</sequence>
<evidence type="ECO:0000256" key="1">
    <source>
        <dbReference type="ARBA" id="ARBA00022821"/>
    </source>
</evidence>
<dbReference type="SUPFAM" id="SSF52047">
    <property type="entry name" value="RNI-like"/>
    <property type="match status" value="1"/>
</dbReference>
<dbReference type="PANTHER" id="PTHR36766:SF45">
    <property type="entry name" value="NB-ARC DOMAIN-CONTAINING PROTEIN"/>
    <property type="match status" value="1"/>
</dbReference>